<keyword evidence="2" id="KW-1185">Reference proteome</keyword>
<organism evidence="1 2">
    <name type="scientific">Colletotrichum scovillei</name>
    <dbReference type="NCBI Taxonomy" id="1209932"/>
    <lineage>
        <taxon>Eukaryota</taxon>
        <taxon>Fungi</taxon>
        <taxon>Dikarya</taxon>
        <taxon>Ascomycota</taxon>
        <taxon>Pezizomycotina</taxon>
        <taxon>Sordariomycetes</taxon>
        <taxon>Hypocreomycetidae</taxon>
        <taxon>Glomerellales</taxon>
        <taxon>Glomerellaceae</taxon>
        <taxon>Colletotrichum</taxon>
        <taxon>Colletotrichum acutatum species complex</taxon>
    </lineage>
</organism>
<dbReference type="AlphaFoldDB" id="A0A9P7QZK6"/>
<reference evidence="1" key="1">
    <citation type="submission" date="2021-05" db="EMBL/GenBank/DDBJ databases">
        <title>Comparative genomics of three Colletotrichum scovillei strains and genetic complementation revealed genes involved fungal growth and virulence on chili pepper.</title>
        <authorList>
            <person name="Hsieh D.-K."/>
            <person name="Chuang S.-C."/>
            <person name="Chen C.-Y."/>
            <person name="Chao Y.-T."/>
            <person name="Lu M.-Y.J."/>
            <person name="Lee M.-H."/>
            <person name="Shih M.-C."/>
        </authorList>
    </citation>
    <scope>NUCLEOTIDE SEQUENCE</scope>
    <source>
        <strain evidence="1">Coll-153</strain>
    </source>
</reference>
<gene>
    <name evidence="1" type="ORF">JMJ77_015110</name>
</gene>
<dbReference type="Proteomes" id="UP000699042">
    <property type="component" value="Unassembled WGS sequence"/>
</dbReference>
<evidence type="ECO:0000313" key="1">
    <source>
        <dbReference type="EMBL" id="KAG7046892.1"/>
    </source>
</evidence>
<proteinExistence type="predicted"/>
<name>A0A9P7QZK6_9PEZI</name>
<sequence length="90" mass="9625">MSRRGNNPCPQTPPYALWDALWTTFNGSYWLVSPVADGGVGSCATAGGQQPSMAGRHAGYLAMLSLRPIVEQNGYYSAVTPTVVCIYLGR</sequence>
<protein>
    <submittedName>
        <fullName evidence="1">Uncharacterized protein</fullName>
    </submittedName>
</protein>
<accession>A0A9P7QZK6</accession>
<dbReference type="EMBL" id="JAESDN010000008">
    <property type="protein sequence ID" value="KAG7046892.1"/>
    <property type="molecule type" value="Genomic_DNA"/>
</dbReference>
<evidence type="ECO:0000313" key="2">
    <source>
        <dbReference type="Proteomes" id="UP000699042"/>
    </source>
</evidence>
<comment type="caution">
    <text evidence="1">The sequence shown here is derived from an EMBL/GenBank/DDBJ whole genome shotgun (WGS) entry which is preliminary data.</text>
</comment>